<evidence type="ECO:0000256" key="1">
    <source>
        <dbReference type="ARBA" id="ARBA00022741"/>
    </source>
</evidence>
<dbReference type="InterPro" id="IPR000330">
    <property type="entry name" value="SNF2_N"/>
</dbReference>
<dbReference type="PROSITE" id="PS51194">
    <property type="entry name" value="HELICASE_CTER"/>
    <property type="match status" value="1"/>
</dbReference>
<keyword evidence="3 7" id="KW-0347">Helicase</keyword>
<dbReference type="SUPFAM" id="SSF52540">
    <property type="entry name" value="P-loop containing nucleoside triphosphate hydrolases"/>
    <property type="match status" value="2"/>
</dbReference>
<dbReference type="CDD" id="cd18793">
    <property type="entry name" value="SF2_C_SNF"/>
    <property type="match status" value="1"/>
</dbReference>
<keyword evidence="4" id="KW-0067">ATP-binding</keyword>
<dbReference type="SMART" id="SM00487">
    <property type="entry name" value="DEXDc"/>
    <property type="match status" value="1"/>
</dbReference>
<dbReference type="RefSeq" id="WP_091735998.1">
    <property type="nucleotide sequence ID" value="NZ_FNNQ01000002.1"/>
</dbReference>
<dbReference type="STRING" id="1048340.SAMN05444487_102199"/>
<dbReference type="Pfam" id="PF00271">
    <property type="entry name" value="Helicase_C"/>
    <property type="match status" value="1"/>
</dbReference>
<feature type="domain" description="Helicase C-terminal" evidence="6">
    <location>
        <begin position="365"/>
        <end position="517"/>
    </location>
</feature>
<dbReference type="AlphaFoldDB" id="A0A1H2SFA7"/>
<evidence type="ECO:0000313" key="8">
    <source>
        <dbReference type="Proteomes" id="UP000198534"/>
    </source>
</evidence>
<evidence type="ECO:0000256" key="3">
    <source>
        <dbReference type="ARBA" id="ARBA00022806"/>
    </source>
</evidence>
<dbReference type="Proteomes" id="UP000198534">
    <property type="component" value="Unassembled WGS sequence"/>
</dbReference>
<dbReference type="OrthoDB" id="9814088at2"/>
<accession>A0A1H2SFA7</accession>
<dbReference type="GO" id="GO:0016787">
    <property type="term" value="F:hydrolase activity"/>
    <property type="evidence" value="ECO:0007669"/>
    <property type="project" value="UniProtKB-KW"/>
</dbReference>
<evidence type="ECO:0000259" key="5">
    <source>
        <dbReference type="PROSITE" id="PS51192"/>
    </source>
</evidence>
<dbReference type="InterPro" id="IPR027417">
    <property type="entry name" value="P-loop_NTPase"/>
</dbReference>
<dbReference type="Gene3D" id="3.40.50.10810">
    <property type="entry name" value="Tandem AAA-ATPase domain"/>
    <property type="match status" value="1"/>
</dbReference>
<dbReference type="InterPro" id="IPR049730">
    <property type="entry name" value="SNF2/RAD54-like_C"/>
</dbReference>
<evidence type="ECO:0000256" key="4">
    <source>
        <dbReference type="ARBA" id="ARBA00022840"/>
    </source>
</evidence>
<evidence type="ECO:0000256" key="2">
    <source>
        <dbReference type="ARBA" id="ARBA00022801"/>
    </source>
</evidence>
<proteinExistence type="predicted"/>
<name>A0A1H2SFA7_9BACL</name>
<organism evidence="7 8">
    <name type="scientific">Marininema mesophilum</name>
    <dbReference type="NCBI Taxonomy" id="1048340"/>
    <lineage>
        <taxon>Bacteria</taxon>
        <taxon>Bacillati</taxon>
        <taxon>Bacillota</taxon>
        <taxon>Bacilli</taxon>
        <taxon>Bacillales</taxon>
        <taxon>Thermoactinomycetaceae</taxon>
        <taxon>Marininema</taxon>
    </lineage>
</organism>
<dbReference type="SMART" id="SM00490">
    <property type="entry name" value="HELICc"/>
    <property type="match status" value="1"/>
</dbReference>
<reference evidence="7 8" key="1">
    <citation type="submission" date="2016-10" db="EMBL/GenBank/DDBJ databases">
        <authorList>
            <person name="de Groot N.N."/>
        </authorList>
    </citation>
    <scope>NUCLEOTIDE SEQUENCE [LARGE SCALE GENOMIC DNA]</scope>
    <source>
        <strain evidence="7 8">DSM 45610</strain>
    </source>
</reference>
<evidence type="ECO:0000259" key="6">
    <source>
        <dbReference type="PROSITE" id="PS51194"/>
    </source>
</evidence>
<keyword evidence="2" id="KW-0378">Hydrolase</keyword>
<dbReference type="Pfam" id="PF00176">
    <property type="entry name" value="SNF2-rel_dom"/>
    <property type="match status" value="1"/>
</dbReference>
<keyword evidence="8" id="KW-1185">Reference proteome</keyword>
<dbReference type="GO" id="GO:0005524">
    <property type="term" value="F:ATP binding"/>
    <property type="evidence" value="ECO:0007669"/>
    <property type="project" value="UniProtKB-KW"/>
</dbReference>
<dbReference type="InterPro" id="IPR057342">
    <property type="entry name" value="DEXDc_RapA"/>
</dbReference>
<dbReference type="PANTHER" id="PTHR10799">
    <property type="entry name" value="SNF2/RAD54 HELICASE FAMILY"/>
    <property type="match status" value="1"/>
</dbReference>
<dbReference type="EMBL" id="FNNQ01000002">
    <property type="protein sequence ID" value="SDW30363.1"/>
    <property type="molecule type" value="Genomic_DNA"/>
</dbReference>
<protein>
    <submittedName>
        <fullName evidence="7">Helicase conserved C-terminal domain-containing protein</fullName>
    </submittedName>
</protein>
<feature type="domain" description="Helicase ATP-binding" evidence="5">
    <location>
        <begin position="71"/>
        <end position="225"/>
    </location>
</feature>
<dbReference type="CDD" id="cd18011">
    <property type="entry name" value="DEXDc_RapA"/>
    <property type="match status" value="1"/>
</dbReference>
<dbReference type="GO" id="GO:0004386">
    <property type="term" value="F:helicase activity"/>
    <property type="evidence" value="ECO:0007669"/>
    <property type="project" value="UniProtKB-KW"/>
</dbReference>
<evidence type="ECO:0000313" key="7">
    <source>
        <dbReference type="EMBL" id="SDW30363.1"/>
    </source>
</evidence>
<dbReference type="Gene3D" id="3.40.50.300">
    <property type="entry name" value="P-loop containing nucleotide triphosphate hydrolases"/>
    <property type="match status" value="1"/>
</dbReference>
<dbReference type="PROSITE" id="PS51192">
    <property type="entry name" value="HELICASE_ATP_BIND_1"/>
    <property type="match status" value="1"/>
</dbReference>
<dbReference type="InterPro" id="IPR038718">
    <property type="entry name" value="SNF2-like_sf"/>
</dbReference>
<keyword evidence="1" id="KW-0547">Nucleotide-binding</keyword>
<sequence length="574" mass="66777">MESIPIRMDRTWLNNFLKNMDQDAGWSTWEGYRLALEAADHQRIPDFDTLRCLEYVTGFDPLPHQIETAQRVLGEMKGRAILADEVGLGKTIEAGLILKEYMVRGLVKSALILVPSSLVIQWTRELNQKFQIPATPQKKEWMWEQYDILVASIDTAKRDPHRSKVLNRHYDLLIVDEAHKLKNRRTKNWQFINEMKKKYSLLLTATPIQNDLHELYNLVTLLKPGQLGQQTSFNTTYVAGKRKPKNEEQLRDEVRRVMIRNKRSDGHIAFTKRHVRTIPITLSPAERALYDGITQFVREQYQSAHSQLKSLLSLITLQREVCSSRDAAFLTLFKLLKRGTEGKDTLSPEITQLVELLRAVETQSKVEEALRLVQEINDKVIIFTEYRATQDLLIRALNERDIYAVPYRGGFARNKKDWMREIFQNRAQVMVATEAGGEGINLQFCHHIINYDLPWNPMRVEQRIGRVHRLGQSQDVTIFNFATENTIEEHIVWLLHEKIDMFRSVIGEVDTILEQMGLNEDVEKNLMRIMLESQDDTEIKEKLNILGDKFTIAEEEVRSEIERREVLMDGTQPS</sequence>
<gene>
    <name evidence="7" type="ORF">SAMN05444487_102199</name>
</gene>
<dbReference type="InterPro" id="IPR001650">
    <property type="entry name" value="Helicase_C-like"/>
</dbReference>
<dbReference type="InterPro" id="IPR014001">
    <property type="entry name" value="Helicase_ATP-bd"/>
</dbReference>